<proteinExistence type="predicted"/>
<dbReference type="EMBL" id="JBHUFV010000036">
    <property type="protein sequence ID" value="MFD1934807.1"/>
    <property type="molecule type" value="Genomic_DNA"/>
</dbReference>
<keyword evidence="2" id="KW-1185">Reference proteome</keyword>
<accession>A0ABW4SZR0</accession>
<reference evidence="2" key="1">
    <citation type="journal article" date="2019" name="Int. J. Syst. Evol. Microbiol.">
        <title>The Global Catalogue of Microorganisms (GCM) 10K type strain sequencing project: providing services to taxonomists for standard genome sequencing and annotation.</title>
        <authorList>
            <consortium name="The Broad Institute Genomics Platform"/>
            <consortium name="The Broad Institute Genome Sequencing Center for Infectious Disease"/>
            <person name="Wu L."/>
            <person name="Ma J."/>
        </authorList>
    </citation>
    <scope>NUCLEOTIDE SEQUENCE [LARGE SCALE GENOMIC DNA]</scope>
    <source>
        <strain evidence="2">ICMP 6774ER</strain>
    </source>
</reference>
<dbReference type="RefSeq" id="WP_379574899.1">
    <property type="nucleotide sequence ID" value="NZ_JBHUFV010000036.1"/>
</dbReference>
<comment type="caution">
    <text evidence="1">The sequence shown here is derived from an EMBL/GenBank/DDBJ whole genome shotgun (WGS) entry which is preliminary data.</text>
</comment>
<gene>
    <name evidence="1" type="ORF">ACFSKW_25355</name>
</gene>
<evidence type="ECO:0000313" key="2">
    <source>
        <dbReference type="Proteomes" id="UP001597368"/>
    </source>
</evidence>
<protein>
    <submittedName>
        <fullName evidence="1">Uncharacterized protein</fullName>
    </submittedName>
</protein>
<evidence type="ECO:0000313" key="1">
    <source>
        <dbReference type="EMBL" id="MFD1934807.1"/>
    </source>
</evidence>
<dbReference type="Proteomes" id="UP001597368">
    <property type="component" value="Unassembled WGS sequence"/>
</dbReference>
<sequence length="131" mass="15299">MNDDHLEDPHRRRLRERLEVLMLRAEKSASWREETRRLRSLVNLDGFVPVRTRLSSEDLDFLADARDDLLMFAQLGLRLLDLHQPRDAGGITSDAAHPILRCRSCMWRWPCPTYRAFTDSFEESSDLSESA</sequence>
<organism evidence="1 2">
    <name type="scientific">Nonomuraea mangrovi</name>
    <dbReference type="NCBI Taxonomy" id="2316207"/>
    <lineage>
        <taxon>Bacteria</taxon>
        <taxon>Bacillati</taxon>
        <taxon>Actinomycetota</taxon>
        <taxon>Actinomycetes</taxon>
        <taxon>Streptosporangiales</taxon>
        <taxon>Streptosporangiaceae</taxon>
        <taxon>Nonomuraea</taxon>
    </lineage>
</organism>
<name>A0ABW4SZR0_9ACTN</name>